<proteinExistence type="predicted"/>
<organism evidence="1 2">
    <name type="scientific">Novosphingobium subterraneum</name>
    <dbReference type="NCBI Taxonomy" id="48936"/>
    <lineage>
        <taxon>Bacteria</taxon>
        <taxon>Pseudomonadati</taxon>
        <taxon>Pseudomonadota</taxon>
        <taxon>Alphaproteobacteria</taxon>
        <taxon>Sphingomonadales</taxon>
        <taxon>Sphingomonadaceae</taxon>
        <taxon>Novosphingobium</taxon>
    </lineage>
</organism>
<reference evidence="1 2" key="1">
    <citation type="submission" date="2014-10" db="EMBL/GenBank/DDBJ databases">
        <title>Draft genome sequence of Novosphingobium subterraneum DSM 12447.</title>
        <authorList>
            <person name="Gan H.M."/>
            <person name="Gan H.Y."/>
            <person name="Savka M.A."/>
        </authorList>
    </citation>
    <scope>NUCLEOTIDE SEQUENCE [LARGE SCALE GENOMIC DNA]</scope>
    <source>
        <strain evidence="1 2">DSM 12447</strain>
    </source>
</reference>
<evidence type="ECO:0000313" key="2">
    <source>
        <dbReference type="Proteomes" id="UP000031338"/>
    </source>
</evidence>
<evidence type="ECO:0008006" key="3">
    <source>
        <dbReference type="Google" id="ProtNLM"/>
    </source>
</evidence>
<dbReference type="AlphaFoldDB" id="A0A0B8ZPD7"/>
<dbReference type="PROSITE" id="PS51257">
    <property type="entry name" value="PROKAR_LIPOPROTEIN"/>
    <property type="match status" value="1"/>
</dbReference>
<dbReference type="EMBL" id="JRVC01000004">
    <property type="protein sequence ID" value="KHS48295.1"/>
    <property type="molecule type" value="Genomic_DNA"/>
</dbReference>
<evidence type="ECO:0000313" key="1">
    <source>
        <dbReference type="EMBL" id="KHS48295.1"/>
    </source>
</evidence>
<name>A0A0B8ZPD7_9SPHN</name>
<dbReference type="PATRIC" id="fig|48936.3.peg.974"/>
<accession>A0A0B8ZPD7</accession>
<dbReference type="RefSeq" id="WP_052242010.1">
    <property type="nucleotide sequence ID" value="NZ_JRVC01000004.1"/>
</dbReference>
<keyword evidence="2" id="KW-1185">Reference proteome</keyword>
<dbReference type="STRING" id="48936.NJ75_00962"/>
<gene>
    <name evidence="1" type="ORF">NJ75_00962</name>
</gene>
<dbReference type="Proteomes" id="UP000031338">
    <property type="component" value="Unassembled WGS sequence"/>
</dbReference>
<comment type="caution">
    <text evidence="1">The sequence shown here is derived from an EMBL/GenBank/DDBJ whole genome shotgun (WGS) entry which is preliminary data.</text>
</comment>
<protein>
    <recommendedName>
        <fullName evidence="3">Lipoprotein</fullName>
    </recommendedName>
</protein>
<sequence length="118" mass="12570">MRKGLPALLICGVLAACSKAEDAPKGRVIDCAVGGSAKFLPECFVEDSRVGGKRFLTVRHKAGGFRRFEMVNDGRGVVSADGADEATAQWSSQGVLEVSVAGDRYRFPARMKDDAPLP</sequence>